<evidence type="ECO:0000259" key="1">
    <source>
        <dbReference type="PROSITE" id="PS50011"/>
    </source>
</evidence>
<organism evidence="2 3">
    <name type="scientific">Arthrobotrys flagrans</name>
    <name type="common">Nematode-trapping fungus</name>
    <name type="synonym">Trichothecium flagrans</name>
    <dbReference type="NCBI Taxonomy" id="97331"/>
    <lineage>
        <taxon>Eukaryota</taxon>
        <taxon>Fungi</taxon>
        <taxon>Dikarya</taxon>
        <taxon>Ascomycota</taxon>
        <taxon>Pezizomycotina</taxon>
        <taxon>Orbiliomycetes</taxon>
        <taxon>Orbiliales</taxon>
        <taxon>Orbiliaceae</taxon>
        <taxon>Arthrobotrys</taxon>
    </lineage>
</organism>
<dbReference type="GO" id="GO:0004672">
    <property type="term" value="F:protein kinase activity"/>
    <property type="evidence" value="ECO:0007669"/>
    <property type="project" value="InterPro"/>
</dbReference>
<dbReference type="GO" id="GO:0005524">
    <property type="term" value="F:ATP binding"/>
    <property type="evidence" value="ECO:0007669"/>
    <property type="project" value="InterPro"/>
</dbReference>
<dbReference type="InterPro" id="IPR008271">
    <property type="entry name" value="Ser/Thr_kinase_AS"/>
</dbReference>
<dbReference type="PANTHER" id="PTHR37171">
    <property type="entry name" value="SERINE/THREONINE-PROTEIN KINASE YRZF-RELATED"/>
    <property type="match status" value="1"/>
</dbReference>
<dbReference type="PANTHER" id="PTHR37171:SF1">
    <property type="entry name" value="SERINE_THREONINE-PROTEIN KINASE YRZF-RELATED"/>
    <property type="match status" value="1"/>
</dbReference>
<protein>
    <recommendedName>
        <fullName evidence="1">Protein kinase domain-containing protein</fullName>
    </recommendedName>
</protein>
<dbReference type="RefSeq" id="XP_067486888.1">
    <property type="nucleotide sequence ID" value="XM_067639063.1"/>
</dbReference>
<gene>
    <name evidence="2" type="ORF">DFL_009210</name>
</gene>
<proteinExistence type="predicted"/>
<dbReference type="AlphaFoldDB" id="A0A436ZR21"/>
<sequence length="448" mass="50526">MKLHEFLASVTAPPLVPGEYRTTTATTVPANPRDLRIDLGEWNDMKDSIQALLKPYLDNEYPNLLPARLKSKAAYSETDVVVLASTAFEIPTENILDYVFGISGEFKSHRPIVNIGNPDRVFHLTETPAPQPNVFAVAKARFAVEFKTPWALPLPTNLRDVFNENKSNPRNKYTKAIQQLYGYLSFNNLEFGVLSNYDSTFFFRRVSDQGMEVSPVFRYSDTGLGSTVAALTYLCHYTATQQWFSCSPLASISPSTKQYLLDFDPGMEFVNDDEPMLDWGNLMLRLEIRIAKQIASIMTGFVSNKRGGSVLQHVVFKIYDLTDLEVARQSCQELTAYKECRTLQGTHIPKLYAVGTVWGLLRVFVMEHCGTALEGETLSRGDWEKAKVIIEKLHDCGITHGDLKPDNFVVSGQGQMRLIDLGLATKHPISDEDSFLREKENFEKLREV</sequence>
<dbReference type="Proteomes" id="UP000283090">
    <property type="component" value="Unassembled WGS sequence"/>
</dbReference>
<dbReference type="InterPro" id="IPR011009">
    <property type="entry name" value="Kinase-like_dom_sf"/>
</dbReference>
<dbReference type="PROSITE" id="PS50011">
    <property type="entry name" value="PROTEIN_KINASE_DOM"/>
    <property type="match status" value="1"/>
</dbReference>
<dbReference type="InterPro" id="IPR000719">
    <property type="entry name" value="Prot_kinase_dom"/>
</dbReference>
<reference evidence="2 3" key="1">
    <citation type="submission" date="2019-01" db="EMBL/GenBank/DDBJ databases">
        <title>Intercellular communication is required for trap formation in the nematode-trapping fungus Duddingtonia flagrans.</title>
        <authorList>
            <person name="Youssar L."/>
            <person name="Wernet V."/>
            <person name="Hensel N."/>
            <person name="Hildebrandt H.-G."/>
            <person name="Fischer R."/>
        </authorList>
    </citation>
    <scope>NUCLEOTIDE SEQUENCE [LARGE SCALE GENOMIC DNA]</scope>
    <source>
        <strain evidence="2 3">CBS H-5679</strain>
    </source>
</reference>
<accession>A0A436ZR21</accession>
<dbReference type="InterPro" id="IPR052396">
    <property type="entry name" value="Meiotic_Drive_Suppr_Kinase"/>
</dbReference>
<dbReference type="EMBL" id="SAEB01000012">
    <property type="protein sequence ID" value="RVD81344.1"/>
    <property type="molecule type" value="Genomic_DNA"/>
</dbReference>
<dbReference type="Gene3D" id="1.10.510.10">
    <property type="entry name" value="Transferase(Phosphotransferase) domain 1"/>
    <property type="match status" value="1"/>
</dbReference>
<keyword evidence="3" id="KW-1185">Reference proteome</keyword>
<dbReference type="PROSITE" id="PS00108">
    <property type="entry name" value="PROTEIN_KINASE_ST"/>
    <property type="match status" value="1"/>
</dbReference>
<dbReference type="SUPFAM" id="SSF56112">
    <property type="entry name" value="Protein kinase-like (PK-like)"/>
    <property type="match status" value="1"/>
</dbReference>
<dbReference type="VEuPathDB" id="FungiDB:DFL_009210"/>
<comment type="caution">
    <text evidence="2">The sequence shown here is derived from an EMBL/GenBank/DDBJ whole genome shotgun (WGS) entry which is preliminary data.</text>
</comment>
<feature type="domain" description="Protein kinase" evidence="1">
    <location>
        <begin position="288"/>
        <end position="448"/>
    </location>
</feature>
<name>A0A436ZR21_ARTFL</name>
<evidence type="ECO:0000313" key="2">
    <source>
        <dbReference type="EMBL" id="RVD81344.1"/>
    </source>
</evidence>
<dbReference type="OrthoDB" id="1668230at2759"/>
<evidence type="ECO:0000313" key="3">
    <source>
        <dbReference type="Proteomes" id="UP000283090"/>
    </source>
</evidence>
<dbReference type="GeneID" id="93591521"/>